<name>A0ABQ9X449_9EUKA</name>
<feature type="transmembrane region" description="Helical" evidence="2">
    <location>
        <begin position="48"/>
        <end position="73"/>
    </location>
</feature>
<keyword evidence="2" id="KW-1133">Transmembrane helix</keyword>
<dbReference type="Pfam" id="PF25474">
    <property type="entry name" value="TPR_TmcB"/>
    <property type="match status" value="1"/>
</dbReference>
<evidence type="ECO:0000313" key="4">
    <source>
        <dbReference type="EMBL" id="KAK2946550.1"/>
    </source>
</evidence>
<keyword evidence="5" id="KW-1185">Reference proteome</keyword>
<keyword evidence="2" id="KW-0472">Membrane</keyword>
<evidence type="ECO:0000256" key="2">
    <source>
        <dbReference type="SAM" id="Phobius"/>
    </source>
</evidence>
<sequence>MEDDITSQTRSVSGISGPLLCLVSPVKGFNALYMILAQHIGRISPIRFICSMIQCIHFVGLATHVLLLVYLLFALQYNLFVYQHHIRTDDIFASLTNTHRSGTLFVATLFMILQSLLINHLVPLAVAGIVLFVLLSSFYAFKQCLYSPLGNAFHAALFACTSALICLSLVSHFVSPLISHLPFLGVLFVVVFVLLSFGLAILIFLGTNKLARKRWFVREDTKLELLTDKDDEVKVMSYQHTPRITQPTSTLNSPPIISPIAPKQTRHFVTPKTNSLGRLAAGIKFLTDKSLRNKYEFVVFASQSMQNNTRRLNTSSSFWTLSGVFNWGVVNDDLQALESFRSARQNVPSIPERYLYFLFVREMERGRMGENGEMGSVSAMLRGQMEKAQRQCELAKNYLRQVWTILSKDHVDGERVMKLLASVWAHSDEAKKLHQALLKRDPDNTTLLRAVGVLFRDVDRDDETAQILFNRATQLEEASTLSTEEGQSMGSRPSLGSGGSGRMKARSERGRGKNKKRKRRGVGLELDDIGPQRDWAYFRSFWPVIIFVALPALVIMIGSFVYTILTFSNTVAAVECLISSTSLGQLFSHALLYTQYLRLQQDSSPDMLNGVRVLPSLDTITSVLSENAEEIAVQLETAYRFAPS</sequence>
<feature type="transmembrane region" description="Helical" evidence="2">
    <location>
        <begin position="15"/>
        <end position="36"/>
    </location>
</feature>
<dbReference type="EMBL" id="JARBJD010000225">
    <property type="protein sequence ID" value="KAK2946550.1"/>
    <property type="molecule type" value="Genomic_DNA"/>
</dbReference>
<evidence type="ECO:0000256" key="1">
    <source>
        <dbReference type="SAM" id="MobiDB-lite"/>
    </source>
</evidence>
<feature type="domain" description="TmcB/TmcC TPR repeats" evidence="3">
    <location>
        <begin position="381"/>
        <end position="479"/>
    </location>
</feature>
<dbReference type="InterPro" id="IPR057352">
    <property type="entry name" value="TPR_TmcB/C"/>
</dbReference>
<protein>
    <recommendedName>
        <fullName evidence="3">TmcB/TmcC TPR repeats domain-containing protein</fullName>
    </recommendedName>
</protein>
<feature type="transmembrane region" description="Helical" evidence="2">
    <location>
        <begin position="571"/>
        <end position="593"/>
    </location>
</feature>
<dbReference type="Proteomes" id="UP001281761">
    <property type="component" value="Unassembled WGS sequence"/>
</dbReference>
<comment type="caution">
    <text evidence="4">The sequence shown here is derived from an EMBL/GenBank/DDBJ whole genome shotgun (WGS) entry which is preliminary data.</text>
</comment>
<gene>
    <name evidence="4" type="ORF">BLNAU_18526</name>
</gene>
<dbReference type="PANTHER" id="PTHR31600:SF2">
    <property type="entry name" value="GAMETE ENRICHED GENE 10 PROTEIN-RELATED"/>
    <property type="match status" value="1"/>
</dbReference>
<organism evidence="4 5">
    <name type="scientific">Blattamonas nauphoetae</name>
    <dbReference type="NCBI Taxonomy" id="2049346"/>
    <lineage>
        <taxon>Eukaryota</taxon>
        <taxon>Metamonada</taxon>
        <taxon>Preaxostyla</taxon>
        <taxon>Oxymonadida</taxon>
        <taxon>Blattamonas</taxon>
    </lineage>
</organism>
<feature type="transmembrane region" description="Helical" evidence="2">
    <location>
        <begin position="153"/>
        <end position="175"/>
    </location>
</feature>
<reference evidence="4 5" key="1">
    <citation type="journal article" date="2022" name="bioRxiv">
        <title>Genomics of Preaxostyla Flagellates Illuminates Evolutionary Transitions and the Path Towards Mitochondrial Loss.</title>
        <authorList>
            <person name="Novak L.V.F."/>
            <person name="Treitli S.C."/>
            <person name="Pyrih J."/>
            <person name="Halakuc P."/>
            <person name="Pipaliya S.V."/>
            <person name="Vacek V."/>
            <person name="Brzon O."/>
            <person name="Soukal P."/>
            <person name="Eme L."/>
            <person name="Dacks J.B."/>
            <person name="Karnkowska A."/>
            <person name="Elias M."/>
            <person name="Hampl V."/>
        </authorList>
    </citation>
    <scope>NUCLEOTIDE SEQUENCE [LARGE SCALE GENOMIC DNA]</scope>
    <source>
        <strain evidence="4">NAU3</strain>
        <tissue evidence="4">Gut</tissue>
    </source>
</reference>
<keyword evidence="2" id="KW-0812">Transmembrane</keyword>
<feature type="transmembrane region" description="Helical" evidence="2">
    <location>
        <begin position="541"/>
        <end position="565"/>
    </location>
</feature>
<feature type="transmembrane region" description="Helical" evidence="2">
    <location>
        <begin position="181"/>
        <end position="205"/>
    </location>
</feature>
<accession>A0ABQ9X449</accession>
<dbReference type="PANTHER" id="PTHR31600">
    <property type="entry name" value="TINY MACROCYSTS PROTEIN B-RELATED"/>
    <property type="match status" value="1"/>
</dbReference>
<feature type="transmembrane region" description="Helical" evidence="2">
    <location>
        <begin position="121"/>
        <end position="141"/>
    </location>
</feature>
<evidence type="ECO:0000313" key="5">
    <source>
        <dbReference type="Proteomes" id="UP001281761"/>
    </source>
</evidence>
<evidence type="ECO:0000259" key="3">
    <source>
        <dbReference type="Pfam" id="PF25474"/>
    </source>
</evidence>
<proteinExistence type="predicted"/>
<feature type="region of interest" description="Disordered" evidence="1">
    <location>
        <begin position="478"/>
        <end position="520"/>
    </location>
</feature>
<dbReference type="InterPro" id="IPR052994">
    <property type="entry name" value="Tiny_macrocysts_regulators"/>
</dbReference>